<dbReference type="AlphaFoldDB" id="A0A6A9QHI7"/>
<evidence type="ECO:0000313" key="2">
    <source>
        <dbReference type="Proteomes" id="UP000440125"/>
    </source>
</evidence>
<proteinExistence type="predicted"/>
<protein>
    <submittedName>
        <fullName evidence="1">Uncharacterized protein</fullName>
    </submittedName>
</protein>
<comment type="caution">
    <text evidence="1">The sequence shown here is derived from an EMBL/GenBank/DDBJ whole genome shotgun (WGS) entry which is preliminary data.</text>
</comment>
<evidence type="ECO:0000313" key="1">
    <source>
        <dbReference type="EMBL" id="MUM65694.1"/>
    </source>
</evidence>
<keyword evidence="2" id="KW-1185">Reference proteome</keyword>
<gene>
    <name evidence="1" type="ORF">D1867_10665</name>
</gene>
<reference evidence="1 2" key="1">
    <citation type="submission" date="2019-10" db="EMBL/GenBank/DDBJ databases">
        <title>Genome Sequences from Six Type Strain Members of the Archaeal Family Sulfolobaceae: Acidianus ambivalens, Acidianus infernus, Metallosphaera prunae, Stygiolobus azoricus, Sulfolobus metallicus, and Sulfurisphaera ohwakuensis.</title>
        <authorList>
            <person name="Counts J.A."/>
            <person name="Kelly R.M."/>
        </authorList>
    </citation>
    <scope>NUCLEOTIDE SEQUENCE [LARGE SCALE GENOMIC DNA]</scope>
    <source>
        <strain evidence="1 2">DSM 3191</strain>
    </source>
</reference>
<dbReference type="EMBL" id="WFIY01000004">
    <property type="protein sequence ID" value="MUM65694.1"/>
    <property type="molecule type" value="Genomic_DNA"/>
</dbReference>
<name>A0A6A9QHI7_ACIIN</name>
<sequence>MRSVLFFILGMLLVLSLGFVYSYFFEEQRGITATACVTNFIKESNCKTIIYNPYCFTIHVNYGCHTLTLLPKESTYISNASEIYISSPCRPCFLLVVYLKYE</sequence>
<accession>A0A6A9QHI7</accession>
<dbReference type="Proteomes" id="UP000440125">
    <property type="component" value="Unassembled WGS sequence"/>
</dbReference>
<organism evidence="1 2">
    <name type="scientific">Acidianus infernus</name>
    <dbReference type="NCBI Taxonomy" id="12915"/>
    <lineage>
        <taxon>Archaea</taxon>
        <taxon>Thermoproteota</taxon>
        <taxon>Thermoprotei</taxon>
        <taxon>Sulfolobales</taxon>
        <taxon>Sulfolobaceae</taxon>
        <taxon>Acidianus</taxon>
    </lineage>
</organism>
<dbReference type="RefSeq" id="WP_155864116.1">
    <property type="nucleotide sequence ID" value="NZ_WFIY01000004.1"/>
</dbReference>